<dbReference type="RefSeq" id="XP_075107094.1">
    <property type="nucleotide sequence ID" value="XM_075250993.1"/>
</dbReference>
<keyword evidence="1" id="KW-1185">Reference proteome</keyword>
<reference evidence="1" key="1">
    <citation type="journal article" date="2014" name="Nat. Commun.">
        <title>The tobacco genome sequence and its comparison with those of tomato and potato.</title>
        <authorList>
            <person name="Sierro N."/>
            <person name="Battey J.N."/>
            <person name="Ouadi S."/>
            <person name="Bakaher N."/>
            <person name="Bovet L."/>
            <person name="Willig A."/>
            <person name="Goepfert S."/>
            <person name="Peitsch M.C."/>
            <person name="Ivanov N.V."/>
        </authorList>
    </citation>
    <scope>NUCLEOTIDE SEQUENCE [LARGE SCALE GENOMIC DNA]</scope>
</reference>
<gene>
    <name evidence="2" type="primary">LOC142180072</name>
</gene>
<evidence type="ECO:0000313" key="2">
    <source>
        <dbReference type="RefSeq" id="XP_075107094.1"/>
    </source>
</evidence>
<organism evidence="1 2">
    <name type="scientific">Nicotiana tabacum</name>
    <name type="common">Common tobacco</name>
    <dbReference type="NCBI Taxonomy" id="4097"/>
    <lineage>
        <taxon>Eukaryota</taxon>
        <taxon>Viridiplantae</taxon>
        <taxon>Streptophyta</taxon>
        <taxon>Embryophyta</taxon>
        <taxon>Tracheophyta</taxon>
        <taxon>Spermatophyta</taxon>
        <taxon>Magnoliopsida</taxon>
        <taxon>eudicotyledons</taxon>
        <taxon>Gunneridae</taxon>
        <taxon>Pentapetalae</taxon>
        <taxon>asterids</taxon>
        <taxon>lamiids</taxon>
        <taxon>Solanales</taxon>
        <taxon>Solanaceae</taxon>
        <taxon>Nicotianoideae</taxon>
        <taxon>Nicotianeae</taxon>
        <taxon>Nicotiana</taxon>
    </lineage>
</organism>
<proteinExistence type="predicted"/>
<accession>A0AC58UC73</accession>
<dbReference type="Proteomes" id="UP000790787">
    <property type="component" value="Chromosome 4"/>
</dbReference>
<reference evidence="2" key="2">
    <citation type="submission" date="2025-08" db="UniProtKB">
        <authorList>
            <consortium name="RefSeq"/>
        </authorList>
    </citation>
    <scope>IDENTIFICATION</scope>
    <source>
        <tissue evidence="2">Leaf</tissue>
    </source>
</reference>
<name>A0AC58UC73_TOBAC</name>
<protein>
    <submittedName>
        <fullName evidence="2">Mitochondrial protein AtMg00860</fullName>
    </submittedName>
</protein>
<evidence type="ECO:0000313" key="1">
    <source>
        <dbReference type="Proteomes" id="UP000790787"/>
    </source>
</evidence>
<sequence length="199" mass="22844">MHKDYFPLPFINQILDKLAGHENYCFLDVFGSSYDNCLKNLELVQACCEDTNLVLNWEKCHFMVQEGIVLGHRVSKKEIEVEEAKVEAIEKLPPPISIKGAHNFLGHTSFYRRFIKDFSKITNPLCRLLEKDATFKFDDACLKAFEELKLKLVYVPVIVAPNLSLPFELMCDAIDIVIGQRNNKVFNSIYYTSNTLTDA</sequence>